<dbReference type="PANTHER" id="PTHR12146:SF0">
    <property type="entry name" value="RIBOSOMAL PROTEIN S10"/>
    <property type="match status" value="1"/>
</dbReference>
<feature type="region of interest" description="Disordered" evidence="6">
    <location>
        <begin position="104"/>
        <end position="162"/>
    </location>
</feature>
<evidence type="ECO:0000313" key="8">
    <source>
        <dbReference type="EnsemblMetazoa" id="ACUA023514-PA"/>
    </source>
</evidence>
<dbReference type="Gene3D" id="1.10.10.10">
    <property type="entry name" value="Winged helix-like DNA-binding domain superfamily/Winged helix DNA-binding domain"/>
    <property type="match status" value="1"/>
</dbReference>
<dbReference type="GO" id="GO:0003723">
    <property type="term" value="F:RNA binding"/>
    <property type="evidence" value="ECO:0007669"/>
    <property type="project" value="TreeGrafter"/>
</dbReference>
<evidence type="ECO:0000313" key="9">
    <source>
        <dbReference type="Proteomes" id="UP000075883"/>
    </source>
</evidence>
<name>A0A182MPZ6_9DIPT</name>
<dbReference type="PANTHER" id="PTHR12146">
    <property type="entry name" value="40S RIBOSOMAL PROTEIN S10"/>
    <property type="match status" value="1"/>
</dbReference>
<reference evidence="8" key="2">
    <citation type="submission" date="2020-05" db="UniProtKB">
        <authorList>
            <consortium name="EnsemblMetazoa"/>
        </authorList>
    </citation>
    <scope>IDENTIFICATION</scope>
    <source>
        <strain evidence="8">A-37</strain>
    </source>
</reference>
<dbReference type="GO" id="GO:0022627">
    <property type="term" value="C:cytosolic small ribosomal subunit"/>
    <property type="evidence" value="ECO:0007669"/>
    <property type="project" value="TreeGrafter"/>
</dbReference>
<organism evidence="8 9">
    <name type="scientific">Anopheles culicifacies</name>
    <dbReference type="NCBI Taxonomy" id="139723"/>
    <lineage>
        <taxon>Eukaryota</taxon>
        <taxon>Metazoa</taxon>
        <taxon>Ecdysozoa</taxon>
        <taxon>Arthropoda</taxon>
        <taxon>Hexapoda</taxon>
        <taxon>Insecta</taxon>
        <taxon>Pterygota</taxon>
        <taxon>Neoptera</taxon>
        <taxon>Endopterygota</taxon>
        <taxon>Diptera</taxon>
        <taxon>Nematocera</taxon>
        <taxon>Culicoidea</taxon>
        <taxon>Culicidae</taxon>
        <taxon>Anophelinae</taxon>
        <taxon>Anopheles</taxon>
        <taxon>culicifacies species complex</taxon>
    </lineage>
</organism>
<dbReference type="Pfam" id="PF03501">
    <property type="entry name" value="S10_plectin"/>
    <property type="match status" value="1"/>
</dbReference>
<keyword evidence="9" id="KW-1185">Reference proteome</keyword>
<dbReference type="EnsemblMetazoa" id="ACUA023514-RA">
    <property type="protein sequence ID" value="ACUA023514-PA"/>
    <property type="gene ID" value="ACUA023514"/>
</dbReference>
<accession>A0A182MPZ6</accession>
<dbReference type="VEuPathDB" id="VectorBase:ACUA023514"/>
<dbReference type="InterPro" id="IPR036388">
    <property type="entry name" value="WH-like_DNA-bd_sf"/>
</dbReference>
<dbReference type="InterPro" id="IPR005326">
    <property type="entry name" value="Plectin_eS10_N"/>
</dbReference>
<dbReference type="AlphaFoldDB" id="A0A182MPZ6"/>
<evidence type="ECO:0000256" key="5">
    <source>
        <dbReference type="ARBA" id="ARBA00023274"/>
    </source>
</evidence>
<reference evidence="9" key="1">
    <citation type="submission" date="2013-09" db="EMBL/GenBank/DDBJ databases">
        <title>The Genome Sequence of Anopheles culicifacies species A.</title>
        <authorList>
            <consortium name="The Broad Institute Genomics Platform"/>
            <person name="Neafsey D.E."/>
            <person name="Besansky N."/>
            <person name="Howell P."/>
            <person name="Walton C."/>
            <person name="Young S.K."/>
            <person name="Zeng Q."/>
            <person name="Gargeya S."/>
            <person name="Fitzgerald M."/>
            <person name="Haas B."/>
            <person name="Abouelleil A."/>
            <person name="Allen A.W."/>
            <person name="Alvarado L."/>
            <person name="Arachchi H.M."/>
            <person name="Berlin A.M."/>
            <person name="Chapman S.B."/>
            <person name="Gainer-Dewar J."/>
            <person name="Goldberg J."/>
            <person name="Griggs A."/>
            <person name="Gujja S."/>
            <person name="Hansen M."/>
            <person name="Howarth C."/>
            <person name="Imamovic A."/>
            <person name="Ireland A."/>
            <person name="Larimer J."/>
            <person name="McCowan C."/>
            <person name="Murphy C."/>
            <person name="Pearson M."/>
            <person name="Poon T.W."/>
            <person name="Priest M."/>
            <person name="Roberts A."/>
            <person name="Saif S."/>
            <person name="Shea T."/>
            <person name="Sisk P."/>
            <person name="Sykes S."/>
            <person name="Wortman J."/>
            <person name="Nusbaum C."/>
            <person name="Birren B."/>
        </authorList>
    </citation>
    <scope>NUCLEOTIDE SEQUENCE [LARGE SCALE GENOMIC DNA]</scope>
    <source>
        <strain evidence="9">A-37</strain>
    </source>
</reference>
<comment type="subcellular location">
    <subcellularLocation>
        <location evidence="1">Cytoplasm</location>
    </subcellularLocation>
</comment>
<evidence type="ECO:0000259" key="7">
    <source>
        <dbReference type="Pfam" id="PF03501"/>
    </source>
</evidence>
<feature type="domain" description="Plectin/eS10 N-terminal" evidence="7">
    <location>
        <begin position="3"/>
        <end position="94"/>
    </location>
</feature>
<dbReference type="GO" id="GO:0003735">
    <property type="term" value="F:structural constituent of ribosome"/>
    <property type="evidence" value="ECO:0007669"/>
    <property type="project" value="TreeGrafter"/>
</dbReference>
<dbReference type="STRING" id="139723.A0A182MPZ6"/>
<keyword evidence="4" id="KW-0689">Ribosomal protein</keyword>
<dbReference type="EMBL" id="AXCM01009253">
    <property type="status" value="NOT_ANNOTATED_CDS"/>
    <property type="molecule type" value="Genomic_DNA"/>
</dbReference>
<feature type="compositionally biased region" description="Basic and acidic residues" evidence="6">
    <location>
        <begin position="115"/>
        <end position="139"/>
    </location>
</feature>
<comment type="similarity">
    <text evidence="2">Belongs to the eukaryotic ribosomal protein eS10 family.</text>
</comment>
<evidence type="ECO:0000256" key="3">
    <source>
        <dbReference type="ARBA" id="ARBA00022490"/>
    </source>
</evidence>
<sequence>MQISKEQRKAIYLLLFQDGVMVAQKTHQPKMHRELKLIPNLCVIKTMKSLVSMHYVKECFSWNHYYWTLTNDGIIYLRDYLHLRPELVPTTLINRPRALPQIVSCDGKQSTSPKTRTDENRAVYRRPEREAGSSSKRNDAGAGTNELVFRGGFQRGNRNDQH</sequence>
<dbReference type="Proteomes" id="UP000075883">
    <property type="component" value="Unassembled WGS sequence"/>
</dbReference>
<keyword evidence="5" id="KW-0687">Ribonucleoprotein</keyword>
<evidence type="ECO:0000256" key="4">
    <source>
        <dbReference type="ARBA" id="ARBA00022980"/>
    </source>
</evidence>
<evidence type="ECO:0000256" key="1">
    <source>
        <dbReference type="ARBA" id="ARBA00004496"/>
    </source>
</evidence>
<proteinExistence type="inferred from homology"/>
<evidence type="ECO:0000256" key="6">
    <source>
        <dbReference type="SAM" id="MobiDB-lite"/>
    </source>
</evidence>
<protein>
    <recommendedName>
        <fullName evidence="7">Plectin/eS10 N-terminal domain-containing protein</fullName>
    </recommendedName>
</protein>
<evidence type="ECO:0000256" key="2">
    <source>
        <dbReference type="ARBA" id="ARBA00007278"/>
    </source>
</evidence>
<dbReference type="InterPro" id="IPR037447">
    <property type="entry name" value="Ribosomal_eS10"/>
</dbReference>
<keyword evidence="3" id="KW-0963">Cytoplasm</keyword>